<evidence type="ECO:0000256" key="2">
    <source>
        <dbReference type="ARBA" id="ARBA00010447"/>
    </source>
</evidence>
<gene>
    <name evidence="7" type="ORF">HC031_09235</name>
</gene>
<evidence type="ECO:0000313" key="7">
    <source>
        <dbReference type="EMBL" id="NJC69898.1"/>
    </source>
</evidence>
<dbReference type="InterPro" id="IPR000192">
    <property type="entry name" value="Aminotrans_V_dom"/>
</dbReference>
<dbReference type="EMBL" id="JAATVY010000004">
    <property type="protein sequence ID" value="NJC69898.1"/>
    <property type="molecule type" value="Genomic_DNA"/>
</dbReference>
<evidence type="ECO:0000256" key="5">
    <source>
        <dbReference type="RuleBase" id="RU004504"/>
    </source>
</evidence>
<dbReference type="GO" id="GO:0008483">
    <property type="term" value="F:transaminase activity"/>
    <property type="evidence" value="ECO:0007669"/>
    <property type="project" value="UniProtKB-KW"/>
</dbReference>
<dbReference type="InterPro" id="IPR015422">
    <property type="entry name" value="PyrdxlP-dep_Trfase_small"/>
</dbReference>
<comment type="caution">
    <text evidence="7">The sequence shown here is derived from an EMBL/GenBank/DDBJ whole genome shotgun (WGS) entry which is preliminary data.</text>
</comment>
<dbReference type="SUPFAM" id="SSF53383">
    <property type="entry name" value="PLP-dependent transferases"/>
    <property type="match status" value="1"/>
</dbReference>
<reference evidence="7 8" key="1">
    <citation type="submission" date="2020-03" db="EMBL/GenBank/DDBJ databases">
        <title>WGS of the type strain of Planosporangium spp.</title>
        <authorList>
            <person name="Thawai C."/>
        </authorList>
    </citation>
    <scope>NUCLEOTIDE SEQUENCE [LARGE SCALE GENOMIC DNA]</scope>
    <source>
        <strain evidence="7 8">TBRC 5610</strain>
    </source>
</reference>
<dbReference type="InterPro" id="IPR015424">
    <property type="entry name" value="PyrdxlP-dep_Trfase"/>
</dbReference>
<keyword evidence="7" id="KW-0032">Aminotransferase</keyword>
<dbReference type="Pfam" id="PF00266">
    <property type="entry name" value="Aminotran_5"/>
    <property type="match status" value="1"/>
</dbReference>
<keyword evidence="3" id="KW-0663">Pyridoxal phosphate</keyword>
<dbReference type="Proteomes" id="UP000722989">
    <property type="component" value="Unassembled WGS sequence"/>
</dbReference>
<sequence length="422" mass="43629">MVATFASSIVHTARTGPVVLGDRLPVRLADGRTVDHVNLDYAATAPCLTVAATAVNELLPWYSSVHRGAGAASQRCTLAYEQARQTVADFVGARAGDHVVFTRNTTDALNLLARCLPAGATVVGWAGEHHANLLPWPRTVRLPVPDSPAAAVDALAEALGRLDGPVLVTVTGASNVTGEVWPIAALAEVAHRFGDRIAVDAAQLAPHRPVSLAEWGVDYLALSGHKLYAPFGAGVLAGRADWLDAAPPYLAGGGASARVGDALCDVDWHVGPARHEAGTPNLLGAVALAAACADIAAADRDALTSHENELLARFRAGLAGLPGVAELRTFAADHDRVGIVSFVVAGVAAPEVSAHLARRHGIGVRDGLFCAHPLTRRLLGEASARLGRPVARGAVRASIGIGTTVEHVDRLLAGLRDLVGVS</sequence>
<dbReference type="PROSITE" id="PS00595">
    <property type="entry name" value="AA_TRANSFER_CLASS_5"/>
    <property type="match status" value="1"/>
</dbReference>
<comment type="similarity">
    <text evidence="2">Belongs to the class-V pyridoxal-phosphate-dependent aminotransferase family. Csd subfamily.</text>
</comment>
<feature type="domain" description="Aminotransferase class V" evidence="6">
    <location>
        <begin position="37"/>
        <end position="411"/>
    </location>
</feature>
<protein>
    <submittedName>
        <fullName evidence="7">Aminotransferase class V-fold PLP-dependent enzyme</fullName>
    </submittedName>
</protein>
<dbReference type="PANTHER" id="PTHR43586">
    <property type="entry name" value="CYSTEINE DESULFURASE"/>
    <property type="match status" value="1"/>
</dbReference>
<evidence type="ECO:0000259" key="6">
    <source>
        <dbReference type="Pfam" id="PF00266"/>
    </source>
</evidence>
<evidence type="ECO:0000313" key="8">
    <source>
        <dbReference type="Proteomes" id="UP000722989"/>
    </source>
</evidence>
<dbReference type="Gene3D" id="3.40.640.10">
    <property type="entry name" value="Type I PLP-dependent aspartate aminotransferase-like (Major domain)"/>
    <property type="match status" value="1"/>
</dbReference>
<evidence type="ECO:0000256" key="3">
    <source>
        <dbReference type="ARBA" id="ARBA00022898"/>
    </source>
</evidence>
<evidence type="ECO:0000256" key="4">
    <source>
        <dbReference type="ARBA" id="ARBA00050776"/>
    </source>
</evidence>
<dbReference type="PANTHER" id="PTHR43586:SF8">
    <property type="entry name" value="CYSTEINE DESULFURASE 1, CHLOROPLASTIC"/>
    <property type="match status" value="1"/>
</dbReference>
<accession>A0ABX0XV40</accession>
<comment type="catalytic activity">
    <reaction evidence="4">
        <text>(sulfur carrier)-H + L-cysteine = (sulfur carrier)-SH + L-alanine</text>
        <dbReference type="Rhea" id="RHEA:43892"/>
        <dbReference type="Rhea" id="RHEA-COMP:14737"/>
        <dbReference type="Rhea" id="RHEA-COMP:14739"/>
        <dbReference type="ChEBI" id="CHEBI:29917"/>
        <dbReference type="ChEBI" id="CHEBI:35235"/>
        <dbReference type="ChEBI" id="CHEBI:57972"/>
        <dbReference type="ChEBI" id="CHEBI:64428"/>
        <dbReference type="EC" id="2.8.1.7"/>
    </reaction>
</comment>
<organism evidence="7 8">
    <name type="scientific">Planosporangium thailandense</name>
    <dbReference type="NCBI Taxonomy" id="765197"/>
    <lineage>
        <taxon>Bacteria</taxon>
        <taxon>Bacillati</taxon>
        <taxon>Actinomycetota</taxon>
        <taxon>Actinomycetes</taxon>
        <taxon>Micromonosporales</taxon>
        <taxon>Micromonosporaceae</taxon>
        <taxon>Planosporangium</taxon>
    </lineage>
</organism>
<proteinExistence type="inferred from homology"/>
<name>A0ABX0XV40_9ACTN</name>
<evidence type="ECO:0000256" key="1">
    <source>
        <dbReference type="ARBA" id="ARBA00001933"/>
    </source>
</evidence>
<dbReference type="Gene3D" id="3.90.1150.10">
    <property type="entry name" value="Aspartate Aminotransferase, domain 1"/>
    <property type="match status" value="1"/>
</dbReference>
<keyword evidence="8" id="KW-1185">Reference proteome</keyword>
<keyword evidence="7" id="KW-0808">Transferase</keyword>
<dbReference type="InterPro" id="IPR015421">
    <property type="entry name" value="PyrdxlP-dep_Trfase_major"/>
</dbReference>
<dbReference type="RefSeq" id="WP_167924764.1">
    <property type="nucleotide sequence ID" value="NZ_JAATVY010000004.1"/>
</dbReference>
<dbReference type="InterPro" id="IPR020578">
    <property type="entry name" value="Aminotrans_V_PyrdxlP_BS"/>
</dbReference>
<comment type="cofactor">
    <cofactor evidence="1 5">
        <name>pyridoxal 5'-phosphate</name>
        <dbReference type="ChEBI" id="CHEBI:597326"/>
    </cofactor>
</comment>